<dbReference type="GO" id="GO:0006508">
    <property type="term" value="P:proteolysis"/>
    <property type="evidence" value="ECO:0007669"/>
    <property type="project" value="InterPro"/>
</dbReference>
<comment type="caution">
    <text evidence="4">The sequence shown here is derived from an EMBL/GenBank/DDBJ whole genome shotgun (WGS) entry which is preliminary data.</text>
</comment>
<dbReference type="AlphaFoldDB" id="A0A1F5F4E4"/>
<dbReference type="NCBIfam" id="TIGR04183">
    <property type="entry name" value="Por_Secre_tail"/>
    <property type="match status" value="1"/>
</dbReference>
<sequence>MRTTVLILSLLVLAGLAVPPNPASWDLQTGVHRTTGVHLPEMPPWIGPDADAPPLPTPSVMGAIAVLVDFPDHQADRGAHPRSAYEEMLFSQGTYETGSLRDYWNTASYDAFDLAGGVSGWYRTVENYYDYYDDGNFGLSYGGFRVARAAAQLADPTVDFGDYDNDGPDGVPNSGDDDGEVDLFMVYHAGPDGADTGDPHDIWSHMSSYFDYTTNDPAAGGGFITIEAYDIQAEEHPDGSLSGISVACHEMGHLLGLPDLYDYDRWDWGAGLWCLMSYGAWGADGLDDRYPSFPSAWCRSDLGWTEVVNLGSDADDLVVHPAETHDTVYTLWRDGAPDPNQWFYLENRQRLDPEPVLVGEGLLIWHIYSGAHGFGFYWSDLDLEQADGLNELDQGDGQRPDPEEDDLGDDGDPFPGSTENTRFADETNPGSRDRAGNPTWVSVTRIRESGDDIICDVTIDSSAADDLLLAGYSREEGLLLRWACTADCFSYRISRREAGAWAQLASGITGSAYLVRDASGSRRYRLEALGPDGSLVASTEAELFYEPSPPHPLAIAAYPNPAEGAVGLALELPSAGQVTVTAYDISGRRVALVHEGFLAAGRHLLVWEGDSRPGVYLLRLATEAGEAGCRVVVE</sequence>
<evidence type="ECO:0000313" key="4">
    <source>
        <dbReference type="EMBL" id="OGD74456.1"/>
    </source>
</evidence>
<feature type="region of interest" description="Disordered" evidence="1">
    <location>
        <begin position="390"/>
        <end position="439"/>
    </location>
</feature>
<dbReference type="Proteomes" id="UP000177187">
    <property type="component" value="Unassembled WGS sequence"/>
</dbReference>
<dbReference type="GO" id="GO:0008233">
    <property type="term" value="F:peptidase activity"/>
    <property type="evidence" value="ECO:0007669"/>
    <property type="project" value="InterPro"/>
</dbReference>
<gene>
    <name evidence="4" type="ORF">A2Y64_01690</name>
</gene>
<dbReference type="EMBL" id="MFAF01000102">
    <property type="protein sequence ID" value="OGD74456.1"/>
    <property type="molecule type" value="Genomic_DNA"/>
</dbReference>
<organism evidence="4 5">
    <name type="scientific">Candidatus Coatesbacteria bacterium RBG_13_66_14</name>
    <dbReference type="NCBI Taxonomy" id="1817816"/>
    <lineage>
        <taxon>Bacteria</taxon>
        <taxon>Candidatus Coatesiibacteriota</taxon>
    </lineage>
</organism>
<name>A0A1F5F4E4_9BACT</name>
<reference evidence="4 5" key="1">
    <citation type="journal article" date="2016" name="Nat. Commun.">
        <title>Thousands of microbial genomes shed light on interconnected biogeochemical processes in an aquifer system.</title>
        <authorList>
            <person name="Anantharaman K."/>
            <person name="Brown C.T."/>
            <person name="Hug L.A."/>
            <person name="Sharon I."/>
            <person name="Castelle C.J."/>
            <person name="Probst A.J."/>
            <person name="Thomas B.C."/>
            <person name="Singh A."/>
            <person name="Wilkins M.J."/>
            <person name="Karaoz U."/>
            <person name="Brodie E.L."/>
            <person name="Williams K.H."/>
            <person name="Hubbard S.S."/>
            <person name="Banfield J.F."/>
        </authorList>
    </citation>
    <scope>NUCLEOTIDE SEQUENCE [LARGE SCALE GENOMIC DNA]</scope>
</reference>
<dbReference type="Pfam" id="PF05547">
    <property type="entry name" value="Peptidase_M6"/>
    <property type="match status" value="1"/>
</dbReference>
<feature type="domain" description="Peptidase M6-like" evidence="3">
    <location>
        <begin position="80"/>
        <end position="295"/>
    </location>
</feature>
<dbReference type="NCBIfam" id="TIGR03296">
    <property type="entry name" value="M6dom_TIGR03296"/>
    <property type="match status" value="1"/>
</dbReference>
<dbReference type="PANTHER" id="PTHR41775:SF1">
    <property type="entry name" value="PEPTIDASE M6-LIKE DOMAIN-CONTAINING PROTEIN"/>
    <property type="match status" value="1"/>
</dbReference>
<evidence type="ECO:0000313" key="5">
    <source>
        <dbReference type="Proteomes" id="UP000177187"/>
    </source>
</evidence>
<evidence type="ECO:0000256" key="1">
    <source>
        <dbReference type="SAM" id="MobiDB-lite"/>
    </source>
</evidence>
<accession>A0A1F5F4E4</accession>
<protein>
    <recommendedName>
        <fullName evidence="3">Peptidase M6-like domain-containing protein</fullName>
    </recommendedName>
</protein>
<dbReference type="SUPFAM" id="SSF55486">
    <property type="entry name" value="Metalloproteases ('zincins'), catalytic domain"/>
    <property type="match status" value="1"/>
</dbReference>
<feature type="signal peptide" evidence="2">
    <location>
        <begin position="1"/>
        <end position="23"/>
    </location>
</feature>
<dbReference type="PANTHER" id="PTHR41775">
    <property type="entry name" value="SECRETED PROTEIN-RELATED"/>
    <property type="match status" value="1"/>
</dbReference>
<keyword evidence="2" id="KW-0732">Signal</keyword>
<evidence type="ECO:0000259" key="3">
    <source>
        <dbReference type="Pfam" id="PF05547"/>
    </source>
</evidence>
<feature type="chain" id="PRO_5009518468" description="Peptidase M6-like domain-containing protein" evidence="2">
    <location>
        <begin position="24"/>
        <end position="634"/>
    </location>
</feature>
<evidence type="ECO:0000256" key="2">
    <source>
        <dbReference type="SAM" id="SignalP"/>
    </source>
</evidence>
<proteinExistence type="predicted"/>
<feature type="compositionally biased region" description="Acidic residues" evidence="1">
    <location>
        <begin position="402"/>
        <end position="412"/>
    </location>
</feature>
<dbReference type="STRING" id="1817816.A2Y64_01690"/>
<dbReference type="InterPro" id="IPR008757">
    <property type="entry name" value="Peptidase_M6-like_domain"/>
</dbReference>
<dbReference type="InterPro" id="IPR026444">
    <property type="entry name" value="Secre_tail"/>
</dbReference>